<dbReference type="GeneID" id="33937142"/>
<gene>
    <name evidence="1" type="ORF">VFPPC_18332</name>
</gene>
<accession>A0A219ANV3</accession>
<proteinExistence type="predicted"/>
<evidence type="ECO:0000313" key="2">
    <source>
        <dbReference type="Proteomes" id="UP000078397"/>
    </source>
</evidence>
<sequence length="76" mass="8597">MSVWSAGLIPSRSPSKWAIPSASACICEERSLYVDAVRYRIHRYYDKVGSRTDNVGYNPVWLFEGGRKSLTVEIEA</sequence>
<dbReference type="RefSeq" id="XP_022285039.1">
    <property type="nucleotide sequence ID" value="XM_022429958.1"/>
</dbReference>
<dbReference type="Proteomes" id="UP000078397">
    <property type="component" value="Unassembled WGS sequence"/>
</dbReference>
<organism evidence="1 2">
    <name type="scientific">Pochonia chlamydosporia 170</name>
    <dbReference type="NCBI Taxonomy" id="1380566"/>
    <lineage>
        <taxon>Eukaryota</taxon>
        <taxon>Fungi</taxon>
        <taxon>Dikarya</taxon>
        <taxon>Ascomycota</taxon>
        <taxon>Pezizomycotina</taxon>
        <taxon>Sordariomycetes</taxon>
        <taxon>Hypocreomycetidae</taxon>
        <taxon>Hypocreales</taxon>
        <taxon>Clavicipitaceae</taxon>
        <taxon>Pochonia</taxon>
    </lineage>
</organism>
<evidence type="ECO:0000313" key="1">
    <source>
        <dbReference type="EMBL" id="OWT42530.1"/>
    </source>
</evidence>
<name>A0A219ANV3_METCM</name>
<dbReference type="EMBL" id="LSBJ02000013">
    <property type="protein sequence ID" value="OWT42530.1"/>
    <property type="molecule type" value="Genomic_DNA"/>
</dbReference>
<reference evidence="1 2" key="1">
    <citation type="journal article" date="2016" name="PLoS Pathog.">
        <title>Biosynthesis of antibiotic leucinostatins in bio-control fungus Purpureocillium lilacinum and their inhibition on phytophthora revealed by genome mining.</title>
        <authorList>
            <person name="Wang G."/>
            <person name="Liu Z."/>
            <person name="Lin R."/>
            <person name="Li E."/>
            <person name="Mao Z."/>
            <person name="Ling J."/>
            <person name="Yang Y."/>
            <person name="Yin W.B."/>
            <person name="Xie B."/>
        </authorList>
    </citation>
    <scope>NUCLEOTIDE SEQUENCE [LARGE SCALE GENOMIC DNA]</scope>
    <source>
        <strain evidence="1">170</strain>
    </source>
</reference>
<keyword evidence="2" id="KW-1185">Reference proteome</keyword>
<dbReference type="KEGG" id="pchm:VFPPC_18332"/>
<dbReference type="AlphaFoldDB" id="A0A219ANV3"/>
<comment type="caution">
    <text evidence="1">The sequence shown here is derived from an EMBL/GenBank/DDBJ whole genome shotgun (WGS) entry which is preliminary data.</text>
</comment>
<protein>
    <submittedName>
        <fullName evidence="1">Uncharacterized protein</fullName>
    </submittedName>
</protein>